<keyword evidence="2" id="KW-1185">Reference proteome</keyword>
<comment type="caution">
    <text evidence="1">The sequence shown here is derived from an EMBL/GenBank/DDBJ whole genome shotgun (WGS) entry which is preliminary data.</text>
</comment>
<dbReference type="Gene3D" id="3.40.1490.10">
    <property type="entry name" value="Bit1"/>
    <property type="match status" value="1"/>
</dbReference>
<reference evidence="1 2" key="1">
    <citation type="submission" date="2020-11" db="EMBL/GenBank/DDBJ databases">
        <authorList>
            <person name="Lassalle F."/>
        </authorList>
    </citation>
    <scope>NUCLEOTIDE SEQUENCE [LARGE SCALE GENOMIC DNA]</scope>
    <source>
        <strain evidence="1 2">JC140</strain>
    </source>
</reference>
<dbReference type="Pfam" id="PF09391">
    <property type="entry name" value="DUF2000"/>
    <property type="match status" value="1"/>
</dbReference>
<dbReference type="Proteomes" id="UP000606921">
    <property type="component" value="Unassembled WGS sequence"/>
</dbReference>
<accession>A0ABM8PJK1</accession>
<sequence>MFDTKIAIVLRNDLAAWQELNVTAFLTSGIVAQYPEIIGEPYRDAAGHVYNRLSIQPMVVLTADRENMRSIHRRSLERAITTSLYVEEMFATGHDGANREVFGHFSPDDAKVVGIAMRAEKKIVDKITRGARLHP</sequence>
<dbReference type="RefSeq" id="WP_142592301.1">
    <property type="nucleotide sequence ID" value="NZ_CABFWF030000010.1"/>
</dbReference>
<dbReference type="SUPFAM" id="SSF102462">
    <property type="entry name" value="Peptidyl-tRNA hydrolase II"/>
    <property type="match status" value="1"/>
</dbReference>
<protein>
    <recommendedName>
        <fullName evidence="3">DUF2000 family protein</fullName>
    </recommendedName>
</protein>
<evidence type="ECO:0000313" key="1">
    <source>
        <dbReference type="EMBL" id="CAD7033594.1"/>
    </source>
</evidence>
<gene>
    <name evidence="1" type="ORF">REJC140_03205</name>
</gene>
<name>A0ABM8PJK1_9HYPH</name>
<evidence type="ECO:0008006" key="3">
    <source>
        <dbReference type="Google" id="ProtNLM"/>
    </source>
</evidence>
<evidence type="ECO:0000313" key="2">
    <source>
        <dbReference type="Proteomes" id="UP000606921"/>
    </source>
</evidence>
<dbReference type="InterPro" id="IPR023476">
    <property type="entry name" value="Pep_tRNA_hydro_II_dom_sf"/>
</dbReference>
<organism evidence="1 2">
    <name type="scientific">Pseudorhizobium endolithicum</name>
    <dbReference type="NCBI Taxonomy" id="1191678"/>
    <lineage>
        <taxon>Bacteria</taxon>
        <taxon>Pseudomonadati</taxon>
        <taxon>Pseudomonadota</taxon>
        <taxon>Alphaproteobacteria</taxon>
        <taxon>Hyphomicrobiales</taxon>
        <taxon>Rhizobiaceae</taxon>
        <taxon>Rhizobium/Agrobacterium group</taxon>
        <taxon>Pseudorhizobium</taxon>
    </lineage>
</organism>
<dbReference type="EMBL" id="CABFWF030000010">
    <property type="protein sequence ID" value="CAD7033594.1"/>
    <property type="molecule type" value="Genomic_DNA"/>
</dbReference>
<proteinExistence type="predicted"/>
<dbReference type="InterPro" id="IPR018988">
    <property type="entry name" value="DUF2000"/>
</dbReference>